<evidence type="ECO:0000313" key="1">
    <source>
        <dbReference type="EMBL" id="MBK5931961.1"/>
    </source>
</evidence>
<dbReference type="InterPro" id="IPR021799">
    <property type="entry name" value="PIN-like_prokaryotic"/>
</dbReference>
<dbReference type="AlphaFoldDB" id="A0AAJ0UI64"/>
<dbReference type="PANTHER" id="PTHR39550:SF1">
    <property type="entry name" value="SLL0658 PROTEIN"/>
    <property type="match status" value="1"/>
</dbReference>
<evidence type="ECO:0000313" key="2">
    <source>
        <dbReference type="Proteomes" id="UP001296967"/>
    </source>
</evidence>
<gene>
    <name evidence="1" type="ORF">CCR82_15835</name>
</gene>
<reference evidence="1" key="2">
    <citation type="journal article" date="2020" name="Microorganisms">
        <title>Osmotic Adaptation and Compatible Solute Biosynthesis of Phototrophic Bacteria as Revealed from Genome Analyses.</title>
        <authorList>
            <person name="Imhoff J.F."/>
            <person name="Rahn T."/>
            <person name="Kunzel S."/>
            <person name="Keller A."/>
            <person name="Neulinger S.C."/>
        </authorList>
    </citation>
    <scope>NUCLEOTIDE SEQUENCE</scope>
    <source>
        <strain evidence="1">DSM 4395</strain>
    </source>
</reference>
<organism evidence="1 2">
    <name type="scientific">Halochromatium salexigens</name>
    <name type="common">Chromatium salexigens</name>
    <dbReference type="NCBI Taxonomy" id="49447"/>
    <lineage>
        <taxon>Bacteria</taxon>
        <taxon>Pseudomonadati</taxon>
        <taxon>Pseudomonadota</taxon>
        <taxon>Gammaproteobacteria</taxon>
        <taxon>Chromatiales</taxon>
        <taxon>Chromatiaceae</taxon>
        <taxon>Halochromatium</taxon>
    </lineage>
</organism>
<comment type="caution">
    <text evidence="1">The sequence shown here is derived from an EMBL/GenBank/DDBJ whole genome shotgun (WGS) entry which is preliminary data.</text>
</comment>
<proteinExistence type="predicted"/>
<accession>A0AAJ0UI64</accession>
<dbReference type="EMBL" id="NHSF01000073">
    <property type="protein sequence ID" value="MBK5931961.1"/>
    <property type="molecule type" value="Genomic_DNA"/>
</dbReference>
<name>A0AAJ0UI64_HALSE</name>
<dbReference type="Pfam" id="PF11848">
    <property type="entry name" value="DUF3368"/>
    <property type="match status" value="1"/>
</dbReference>
<keyword evidence="2" id="KW-1185">Reference proteome</keyword>
<protein>
    <recommendedName>
        <fullName evidence="3">DUF3368 domain-containing protein</fullName>
    </recommendedName>
</protein>
<reference evidence="1" key="1">
    <citation type="submission" date="2017-05" db="EMBL/GenBank/DDBJ databases">
        <authorList>
            <person name="Imhoff J.F."/>
            <person name="Rahn T."/>
            <person name="Kuenzel S."/>
            <person name="Neulinger S.C."/>
        </authorList>
    </citation>
    <scope>NUCLEOTIDE SEQUENCE</scope>
    <source>
        <strain evidence="1">DSM 4395</strain>
    </source>
</reference>
<dbReference type="RefSeq" id="WP_201246802.1">
    <property type="nucleotide sequence ID" value="NZ_NHSF01000073.1"/>
</dbReference>
<evidence type="ECO:0008006" key="3">
    <source>
        <dbReference type="Google" id="ProtNLM"/>
    </source>
</evidence>
<sequence>MIVCNTTPLSCLLKIGRTDLLQKLFDRVAIPPEVAAELDQAGAIHANWRDQLSFIVIAEPVANDPVLTLAAAEVDLGEAAAIALAQRLGSELLIIDDMAGRLLARRLELTITGTVGIVLAAGQSGLVEDPFVVLEELRRRGGLWLSDTFLERLQSMRQAPS</sequence>
<dbReference type="PANTHER" id="PTHR39550">
    <property type="entry name" value="SLL0658 PROTEIN"/>
    <property type="match status" value="1"/>
</dbReference>
<dbReference type="Proteomes" id="UP001296967">
    <property type="component" value="Unassembled WGS sequence"/>
</dbReference>